<feature type="compositionally biased region" description="Basic and acidic residues" evidence="5">
    <location>
        <begin position="1001"/>
        <end position="1030"/>
    </location>
</feature>
<dbReference type="Proteomes" id="UP001445076">
    <property type="component" value="Unassembled WGS sequence"/>
</dbReference>
<evidence type="ECO:0000256" key="2">
    <source>
        <dbReference type="ARBA" id="ARBA00022618"/>
    </source>
</evidence>
<dbReference type="InterPro" id="IPR024990">
    <property type="entry name" value="Apc1"/>
</dbReference>
<evidence type="ECO:0000256" key="5">
    <source>
        <dbReference type="SAM" id="MobiDB-lite"/>
    </source>
</evidence>
<dbReference type="EMBL" id="JARKIK010000005">
    <property type="protein sequence ID" value="KAK8751801.1"/>
    <property type="molecule type" value="Genomic_DNA"/>
</dbReference>
<evidence type="ECO:0000256" key="3">
    <source>
        <dbReference type="ARBA" id="ARBA00022776"/>
    </source>
</evidence>
<feature type="domain" description="Anaphase-promoting complex subunit 1 N-terminal" evidence="6">
    <location>
        <begin position="78"/>
        <end position="200"/>
    </location>
</feature>
<proteinExistence type="inferred from homology"/>
<name>A0AAW0YJG3_CHEQU</name>
<dbReference type="InterPro" id="IPR011989">
    <property type="entry name" value="ARM-like"/>
</dbReference>
<dbReference type="GO" id="GO:0051301">
    <property type="term" value="P:cell division"/>
    <property type="evidence" value="ECO:0007669"/>
    <property type="project" value="UniProtKB-KW"/>
</dbReference>
<dbReference type="GO" id="GO:0060090">
    <property type="term" value="F:molecular adaptor activity"/>
    <property type="evidence" value="ECO:0007669"/>
    <property type="project" value="TreeGrafter"/>
</dbReference>
<organism evidence="8 9">
    <name type="scientific">Cherax quadricarinatus</name>
    <name type="common">Australian red claw crayfish</name>
    <dbReference type="NCBI Taxonomy" id="27406"/>
    <lineage>
        <taxon>Eukaryota</taxon>
        <taxon>Metazoa</taxon>
        <taxon>Ecdysozoa</taxon>
        <taxon>Arthropoda</taxon>
        <taxon>Crustacea</taxon>
        <taxon>Multicrustacea</taxon>
        <taxon>Malacostraca</taxon>
        <taxon>Eumalacostraca</taxon>
        <taxon>Eucarida</taxon>
        <taxon>Decapoda</taxon>
        <taxon>Pleocyemata</taxon>
        <taxon>Astacidea</taxon>
        <taxon>Parastacoidea</taxon>
        <taxon>Parastacidae</taxon>
        <taxon>Cherax</taxon>
    </lineage>
</organism>
<dbReference type="GO" id="GO:0005680">
    <property type="term" value="C:anaphase-promoting complex"/>
    <property type="evidence" value="ECO:0007669"/>
    <property type="project" value="InterPro"/>
</dbReference>
<comment type="caution">
    <text evidence="8">The sequence shown here is derived from an EMBL/GenBank/DDBJ whole genome shotgun (WGS) entry which is preliminary data.</text>
</comment>
<evidence type="ECO:0000313" key="8">
    <source>
        <dbReference type="EMBL" id="KAK8751801.1"/>
    </source>
</evidence>
<gene>
    <name evidence="8" type="ORF">OTU49_010381</name>
</gene>
<dbReference type="FunFam" id="1.25.10.10:FF:000302">
    <property type="entry name" value="Anaphase-promoting complex subunit 1"/>
    <property type="match status" value="1"/>
</dbReference>
<dbReference type="InterPro" id="IPR049255">
    <property type="entry name" value="Apc1_N"/>
</dbReference>
<keyword evidence="9" id="KW-1185">Reference proteome</keyword>
<sequence>MSVKLANLDGVDELSIMISCGDAQEYVPFGREYLCYHPGDVGLPPPRPSPAPPHLDLMRQLDTVSINGSKDWWELRHSSDGLTEEELYVCGPTVVWSRGQAGSAGSRQVIKCMTCDSTVQHVMFATFYTYPDQPPLLGEAVPEEPTGDCLPSICVAESDSLNIFTEDGDDCSVALPFPVRRVWPIKYGILLERQVPASELASPKPEGERLPIFYSLLHPLDEINPLIYRAGYSGSARPAFMSDLSQQAVFMSQDPSICILYNSSSSSHTIWKIRRAKLEENNFVLQSNMSSPASCLLSNPGSFAQLHSYTHGHSLSQSHSHGASPVNQASTHTPTPTSSRTKSSIFPNMLTTPKAQQSQAPRNHMAMLSRTQSPSVFGGQNLRLAMSPSPSRSPGPRTPRSSQYTSLNETLTEPEPLVPDICLDHLWTDHSLARATKAFLTEDSVGQKYLCLMLSQAGMLRCIKYDYTNDKSSLIFGSIASVIAKDALPVKALHMMIVVDGSSSVSLYTGPVHVSRINLCGLPTFNSSLFRDFSSLNISSRLHSPSTTPLRRSSLFTSSRPSSSLDAKFEVGLSPVITEKSHMDGSFTDDPSLPLSSSIVSLRDPSDTKVTLEHANGNFYRITLPEIASSPVVKHSLAALKYVLPREPALQLVNKWYSTRNAPGSGDFSPQGEWTMFSMMLLSMIGYDTDKLALTCPVESSDSCNTLVATKKFRAAESGSDNDWEYMLSSPFHMAAGNSLSEMLGLQKVGVMQKPKEVNKGTVHTRSPLFSHLPAIFFALHLVYEEFKLNILNWEFCSLLVTCLDQLASDLRLTQYLHHYWRDFPTVCPLHGPPSQVPLEEAKKLTYASYFTEKPPHVLAHLYAIMGGIEPEPFPYIPEVCTTTKNLMLLYSVAAADCGLQNIPMERFLKQISSSNVKPFFSADVSLNLQNYCENNPKIHEKIVLLTDQLGLTVRDIQLLSPGVSLVLMNAQHLCRTWPPQNWPASAYHLIHRPDLVAHREEDAKNENDSGKKPKDPFNIKVRMQEEKKVSQSSTKEEEDGMETLDTDMLALRWREDQRIAEVRRMLCSSRAVTISAVQRPEVSDHDFLEEQERHLYALCIRTMSLPIGRGMFTLFTSSPIITETLPIPKLNLSGKAPPRGTTIDLSNIEVPPNMDMWPHFHNGVAAGLKIAPNCGEIDSTWIVYNKPKGSLDNPTEHAGFLMALGLNGHLRNLATVNMHDYLARGHEMTCVGLLLGISVAKRGTLDIQTTKLLSVHLECLLPPTSTELDVPHTVQVAAIIGVGLVYQDTAHRHMAEVLLQEIGRPPGPEMENSNDRESYSLAAGLALGLVLFGRGGEAAGFTDLNIAGELYHYIEGGHKKPLFGIHKDKYKSPSYQIKEGDCVNIDVTAPGATLALGMIYFQSNNKAIAEWMLAPSTPYLLDQVRPDFLLLRTVALGLIMWDSVMPTSQWIESHVPLTVLTHVHRGGLLQHISWCLYGHWIEVCWVK</sequence>
<evidence type="ECO:0000259" key="7">
    <source>
        <dbReference type="Pfam" id="PF20518"/>
    </source>
</evidence>
<evidence type="ECO:0000313" key="9">
    <source>
        <dbReference type="Proteomes" id="UP001445076"/>
    </source>
</evidence>
<protein>
    <recommendedName>
        <fullName evidence="10">Anaphase-promoting complex subunit 1</fullName>
    </recommendedName>
</protein>
<feature type="domain" description="Anaphase-promoting complex subunit 1 middle" evidence="7">
    <location>
        <begin position="684"/>
        <end position="996"/>
    </location>
</feature>
<dbReference type="PANTHER" id="PTHR12827:SF3">
    <property type="entry name" value="ANAPHASE-PROMOTING COMPLEX SUBUNIT 1"/>
    <property type="match status" value="1"/>
</dbReference>
<dbReference type="GO" id="GO:0031145">
    <property type="term" value="P:anaphase-promoting complex-dependent catabolic process"/>
    <property type="evidence" value="ECO:0007669"/>
    <property type="project" value="TreeGrafter"/>
</dbReference>
<dbReference type="GO" id="GO:0007091">
    <property type="term" value="P:metaphase/anaphase transition of mitotic cell cycle"/>
    <property type="evidence" value="ECO:0007669"/>
    <property type="project" value="TreeGrafter"/>
</dbReference>
<dbReference type="Pfam" id="PF20518">
    <property type="entry name" value="Apc1_MidN"/>
    <property type="match status" value="1"/>
</dbReference>
<dbReference type="PANTHER" id="PTHR12827">
    <property type="entry name" value="MEIOTIC CHECKPOINT REGULATOR TSG24 FAMILY MEMBER"/>
    <property type="match status" value="1"/>
</dbReference>
<dbReference type="Pfam" id="PF12859">
    <property type="entry name" value="ANAPC1"/>
    <property type="match status" value="1"/>
</dbReference>
<feature type="compositionally biased region" description="Low complexity" evidence="5">
    <location>
        <begin position="312"/>
        <end position="344"/>
    </location>
</feature>
<accession>A0AAW0YJG3</accession>
<feature type="region of interest" description="Disordered" evidence="5">
    <location>
        <begin position="377"/>
        <end position="410"/>
    </location>
</feature>
<dbReference type="Gene3D" id="1.25.10.10">
    <property type="entry name" value="Leucine-rich Repeat Variant"/>
    <property type="match status" value="1"/>
</dbReference>
<keyword evidence="4" id="KW-0131">Cell cycle</keyword>
<evidence type="ECO:0000256" key="4">
    <source>
        <dbReference type="ARBA" id="ARBA00023306"/>
    </source>
</evidence>
<comment type="similarity">
    <text evidence="1">Belongs to the APC1 family.</text>
</comment>
<dbReference type="GO" id="GO:0070979">
    <property type="term" value="P:protein K11-linked ubiquitination"/>
    <property type="evidence" value="ECO:0007669"/>
    <property type="project" value="TreeGrafter"/>
</dbReference>
<feature type="region of interest" description="Disordered" evidence="5">
    <location>
        <begin position="1001"/>
        <end position="1043"/>
    </location>
</feature>
<reference evidence="8 9" key="1">
    <citation type="journal article" date="2024" name="BMC Genomics">
        <title>Genome assembly of redclaw crayfish (Cherax quadricarinatus) provides insights into its immune adaptation and hypoxia tolerance.</title>
        <authorList>
            <person name="Liu Z."/>
            <person name="Zheng J."/>
            <person name="Li H."/>
            <person name="Fang K."/>
            <person name="Wang S."/>
            <person name="He J."/>
            <person name="Zhou D."/>
            <person name="Weng S."/>
            <person name="Chi M."/>
            <person name="Gu Z."/>
            <person name="He J."/>
            <person name="Li F."/>
            <person name="Wang M."/>
        </authorList>
    </citation>
    <scope>NUCLEOTIDE SEQUENCE [LARGE SCALE GENOMIC DNA]</scope>
    <source>
        <strain evidence="8">ZL_2023a</strain>
    </source>
</reference>
<keyword evidence="3" id="KW-0498">Mitosis</keyword>
<dbReference type="InterPro" id="IPR046794">
    <property type="entry name" value="Apc1_MidN"/>
</dbReference>
<evidence type="ECO:0000256" key="1">
    <source>
        <dbReference type="ARBA" id="ARBA00010547"/>
    </source>
</evidence>
<keyword evidence="2" id="KW-0132">Cell division</keyword>
<evidence type="ECO:0008006" key="10">
    <source>
        <dbReference type="Google" id="ProtNLM"/>
    </source>
</evidence>
<feature type="region of interest" description="Disordered" evidence="5">
    <location>
        <begin position="312"/>
        <end position="347"/>
    </location>
</feature>
<evidence type="ECO:0000259" key="6">
    <source>
        <dbReference type="Pfam" id="PF12859"/>
    </source>
</evidence>